<evidence type="ECO:0000313" key="1">
    <source>
        <dbReference type="EMBL" id="MEJ2885794.1"/>
    </source>
</evidence>
<reference evidence="1 2" key="1">
    <citation type="submission" date="2024-03" db="EMBL/GenBank/DDBJ databases">
        <title>Actinomycetospora sp. OC33-EN06, a novel actinomycete isolated from wild orchid (Aerides multiflora).</title>
        <authorList>
            <person name="Suriyachadkun C."/>
        </authorList>
    </citation>
    <scope>NUCLEOTIDE SEQUENCE [LARGE SCALE GENOMIC DNA]</scope>
    <source>
        <strain evidence="1 2">OC33-EN06</strain>
    </source>
</reference>
<accession>A0ABU8N1G0</accession>
<sequence>MTLEAFADTVLPGCRRGADDPAIAGVSDTPGAVESGALTLLFDPASGFAEGLPFLAPMLDGHAAKYAGERDVALDGALPAFVALGYDDRAALLSSLVAPGHPERDVWVGLFMFANMAFDSAAHLPTAQAIAEGHPGLRAMGIATPDADGLWRFPAYSYRRALADLHPDTTPSGSPA</sequence>
<keyword evidence="2" id="KW-1185">Reference proteome</keyword>
<organism evidence="1 2">
    <name type="scientific">Actinomycetospora aeridis</name>
    <dbReference type="NCBI Taxonomy" id="3129231"/>
    <lineage>
        <taxon>Bacteria</taxon>
        <taxon>Bacillati</taxon>
        <taxon>Actinomycetota</taxon>
        <taxon>Actinomycetes</taxon>
        <taxon>Pseudonocardiales</taxon>
        <taxon>Pseudonocardiaceae</taxon>
        <taxon>Actinomycetospora</taxon>
    </lineage>
</organism>
<dbReference type="EMBL" id="JBBEGL010000001">
    <property type="protein sequence ID" value="MEJ2885794.1"/>
    <property type="molecule type" value="Genomic_DNA"/>
</dbReference>
<proteinExistence type="predicted"/>
<dbReference type="InterPro" id="IPR046029">
    <property type="entry name" value="DUF5987"/>
</dbReference>
<dbReference type="Pfam" id="PF19449">
    <property type="entry name" value="DUF5987"/>
    <property type="match status" value="1"/>
</dbReference>
<comment type="caution">
    <text evidence="1">The sequence shown here is derived from an EMBL/GenBank/DDBJ whole genome shotgun (WGS) entry which is preliminary data.</text>
</comment>
<evidence type="ECO:0000313" key="2">
    <source>
        <dbReference type="Proteomes" id="UP001370100"/>
    </source>
</evidence>
<dbReference type="Proteomes" id="UP001370100">
    <property type="component" value="Unassembled WGS sequence"/>
</dbReference>
<gene>
    <name evidence="1" type="ORF">WCD41_04980</name>
</gene>
<protein>
    <submittedName>
        <fullName evidence="1">DUF5987 family protein</fullName>
    </submittedName>
</protein>
<name>A0ABU8N1G0_9PSEU</name>
<dbReference type="RefSeq" id="WP_337712345.1">
    <property type="nucleotide sequence ID" value="NZ_JBBEGL010000001.1"/>
</dbReference>